<feature type="compositionally biased region" description="Pro residues" evidence="1">
    <location>
        <begin position="116"/>
        <end position="138"/>
    </location>
</feature>
<feature type="compositionally biased region" description="Low complexity" evidence="1">
    <location>
        <begin position="182"/>
        <end position="192"/>
    </location>
</feature>
<feature type="compositionally biased region" description="Basic residues" evidence="1">
    <location>
        <begin position="144"/>
        <end position="159"/>
    </location>
</feature>
<feature type="compositionally biased region" description="Low complexity" evidence="1">
    <location>
        <begin position="286"/>
        <end position="300"/>
    </location>
</feature>
<feature type="compositionally biased region" description="Basic and acidic residues" evidence="1">
    <location>
        <begin position="497"/>
        <end position="507"/>
    </location>
</feature>
<dbReference type="Proteomes" id="UP000521872">
    <property type="component" value="Unassembled WGS sequence"/>
</dbReference>
<gene>
    <name evidence="2" type="ORF">D9613_002152</name>
</gene>
<feature type="region of interest" description="Disordered" evidence="1">
    <location>
        <begin position="39"/>
        <end position="736"/>
    </location>
</feature>
<feature type="region of interest" description="Disordered" evidence="1">
    <location>
        <begin position="1"/>
        <end position="25"/>
    </location>
</feature>
<feature type="compositionally biased region" description="Low complexity" evidence="1">
    <location>
        <begin position="713"/>
        <end position="723"/>
    </location>
</feature>
<name>A0A8H4R5A9_9AGAR</name>
<proteinExistence type="predicted"/>
<evidence type="ECO:0000313" key="2">
    <source>
        <dbReference type="EMBL" id="KAF4623839.1"/>
    </source>
</evidence>
<feature type="compositionally biased region" description="Polar residues" evidence="1">
    <location>
        <begin position="212"/>
        <end position="226"/>
    </location>
</feature>
<feature type="compositionally biased region" description="Low complexity" evidence="1">
    <location>
        <begin position="347"/>
        <end position="358"/>
    </location>
</feature>
<reference evidence="2 3" key="1">
    <citation type="submission" date="2019-12" db="EMBL/GenBank/DDBJ databases">
        <authorList>
            <person name="Floudas D."/>
            <person name="Bentzer J."/>
            <person name="Ahren D."/>
            <person name="Johansson T."/>
            <person name="Persson P."/>
            <person name="Tunlid A."/>
        </authorList>
    </citation>
    <scope>NUCLEOTIDE SEQUENCE [LARGE SCALE GENOMIC DNA]</scope>
    <source>
        <strain evidence="2 3">CBS 102.39</strain>
    </source>
</reference>
<feature type="compositionally biased region" description="Basic and acidic residues" evidence="1">
    <location>
        <begin position="518"/>
        <end position="533"/>
    </location>
</feature>
<keyword evidence="3" id="KW-1185">Reference proteome</keyword>
<dbReference type="AlphaFoldDB" id="A0A8H4R5A9"/>
<sequence>MKLGQSVLGDRPEPKSFAPPALLSDPAFSADPYSNPYFASPEPAWLSSVPPGHPTLKDKSRRILTAAQPSSDEPEFNLIQPPNSPVPPSAGPSSYFTIPQSAPALPSSSTSSTPSAQPPTPIFRPRPQSPPLTLPPDPPVKEEKKKKRGIMPFLTRRKSASQVDSVKSLSVPDVRKPPAQGSTSSVSVNDVTNQRRPSPPSTTAPTNGFAKPSSSHRSLSTGANTPSSRSIITSASRTTGISNDSSTNARPKNLDRIDELDETNPWGVSLHHGGPYEAAIRGLKQGSGSQSATSGGEQSQRGLHSHPNFYVPPQVPPGVSLKLSPGQILPRNFNLKDWERTPKRPSPKSAPSSTSGRSMPLYRPQILDPPSPFPAMSSPPTRTTPSIASGQPMPSYRSQTVPALVPSSFSPPSPSYPPLLSPRSPLPNPHSQPVMNAQSSEILLEQDVEEPESHTPSNDATFDIGMAMLQPDGLQPQTPTIFLDPGASDEQEFDPYDPAHLELEHSRTPSPLPNPHVAPERSRRSSPEPHDHQNSSVESAGQKETLDKRDDDKSASPQQHTREPPPYEFSVPEDVPERGQAAQAVAEPRSLSQRSSPRSNVNQDLLQENNSSRQENITTQDHAGRTSSAHHNLNNFNLTPPLEQATSSYSRPPPPPAQPIYRQNNEHPQNQPQNHPPPALPETDFANFRNPMHPPSQPASVYSRDRDVRSTHHSISTYSSSQSRNGPPPPHRRVPKHLVMPAPLNTNPMNQHSGMVNNRPQSNYMPAQIPSVPQIPSAKVQVHLRSQSHLPFPQPPTMLAHSQPMSTRPQPGSSNKLKKRVSMFGSSTPSAGKQLPTPQAVTTVSFAPPIVGFSQGPYSEKAMARSKTEKLAKGMLRKGGKGDF</sequence>
<evidence type="ECO:0000256" key="1">
    <source>
        <dbReference type="SAM" id="MobiDB-lite"/>
    </source>
</evidence>
<dbReference type="EMBL" id="JAACJL010000001">
    <property type="protein sequence ID" value="KAF4623839.1"/>
    <property type="molecule type" value="Genomic_DNA"/>
</dbReference>
<accession>A0A8H4R5A9</accession>
<comment type="caution">
    <text evidence="2">The sequence shown here is derived from an EMBL/GenBank/DDBJ whole genome shotgun (WGS) entry which is preliminary data.</text>
</comment>
<feature type="compositionally biased region" description="Low complexity" evidence="1">
    <location>
        <begin position="588"/>
        <end position="599"/>
    </location>
</feature>
<feature type="compositionally biased region" description="Pro residues" evidence="1">
    <location>
        <begin position="409"/>
        <end position="430"/>
    </location>
</feature>
<organism evidence="2 3">
    <name type="scientific">Agrocybe pediades</name>
    <dbReference type="NCBI Taxonomy" id="84607"/>
    <lineage>
        <taxon>Eukaryota</taxon>
        <taxon>Fungi</taxon>
        <taxon>Dikarya</taxon>
        <taxon>Basidiomycota</taxon>
        <taxon>Agaricomycotina</taxon>
        <taxon>Agaricomycetes</taxon>
        <taxon>Agaricomycetidae</taxon>
        <taxon>Agaricales</taxon>
        <taxon>Agaricineae</taxon>
        <taxon>Strophariaceae</taxon>
        <taxon>Agrocybe</taxon>
    </lineage>
</organism>
<evidence type="ECO:0000313" key="3">
    <source>
        <dbReference type="Proteomes" id="UP000521872"/>
    </source>
</evidence>
<feature type="compositionally biased region" description="Basic and acidic residues" evidence="1">
    <location>
        <begin position="544"/>
        <end position="565"/>
    </location>
</feature>
<protein>
    <submittedName>
        <fullName evidence="2">Uncharacterized protein</fullName>
    </submittedName>
</protein>
<feature type="compositionally biased region" description="Polar residues" evidence="1">
    <location>
        <begin position="600"/>
        <end position="650"/>
    </location>
</feature>
<feature type="compositionally biased region" description="Low complexity" evidence="1">
    <location>
        <begin position="91"/>
        <end position="115"/>
    </location>
</feature>
<feature type="compositionally biased region" description="Low complexity" evidence="1">
    <location>
        <begin position="227"/>
        <end position="242"/>
    </location>
</feature>